<evidence type="ECO:0000313" key="2">
    <source>
        <dbReference type="Proteomes" id="UP000288623"/>
    </source>
</evidence>
<protein>
    <recommendedName>
        <fullName evidence="3">DUF72 domain-containing protein</fullName>
    </recommendedName>
</protein>
<keyword evidence="2" id="KW-1185">Reference proteome</keyword>
<dbReference type="PANTHER" id="PTHR30348:SF13">
    <property type="entry name" value="UPF0759 PROTEIN YUNF"/>
    <property type="match status" value="1"/>
</dbReference>
<dbReference type="AlphaFoldDB" id="A0A433RWE5"/>
<dbReference type="Pfam" id="PF01904">
    <property type="entry name" value="DUF72"/>
    <property type="match status" value="1"/>
</dbReference>
<dbReference type="PANTHER" id="PTHR30348">
    <property type="entry name" value="UNCHARACTERIZED PROTEIN YECE"/>
    <property type="match status" value="1"/>
</dbReference>
<accession>A0A433RWE5</accession>
<dbReference type="SUPFAM" id="SSF117396">
    <property type="entry name" value="TM1631-like"/>
    <property type="match status" value="1"/>
</dbReference>
<dbReference type="InterPro" id="IPR002763">
    <property type="entry name" value="DUF72"/>
</dbReference>
<dbReference type="OrthoDB" id="9780310at2"/>
<evidence type="ECO:0008006" key="3">
    <source>
        <dbReference type="Google" id="ProtNLM"/>
    </source>
</evidence>
<evidence type="ECO:0000313" key="1">
    <source>
        <dbReference type="EMBL" id="RUS57600.1"/>
    </source>
</evidence>
<name>A0A433RWE5_9BACL</name>
<dbReference type="InterPro" id="IPR036520">
    <property type="entry name" value="UPF0759_sf"/>
</dbReference>
<organism evidence="1 2">
    <name type="scientific">Candidatus Kurthia intestinigallinarum</name>
    <dbReference type="NCBI Taxonomy" id="1562256"/>
    <lineage>
        <taxon>Bacteria</taxon>
        <taxon>Bacillati</taxon>
        <taxon>Bacillota</taxon>
        <taxon>Bacilli</taxon>
        <taxon>Bacillales</taxon>
        <taxon>Caryophanaceae</taxon>
        <taxon>Kurthia</taxon>
    </lineage>
</organism>
<proteinExistence type="predicted"/>
<comment type="caution">
    <text evidence="1">The sequence shown here is derived from an EMBL/GenBank/DDBJ whole genome shotgun (WGS) entry which is preliminary data.</text>
</comment>
<gene>
    <name evidence="1" type="ORF">QI30_04980</name>
</gene>
<sequence>MIYVGLTGWGDHPDVYSETTSARDRLFDYSGHFPVVEVDTSFYAIPSEKNVLKWIDETPDQFKFIVKGYRGMTGHLRGEKDAYFDTKADMFEAFRKAIEPFQRAGKLAAVLMQFPPWFDCQFKNVQYLRYVKQELGDFPVAIEFRNRTWYTEQYVDGTMNLLRELKFIHTVCDEPQAGEGSVPLLSIATTDTAFVRIHGRNVHGWLQNGRSQEDWRKVRCLYNYNDEELREIAVHIQRLAKTTRHVYVAFNNNSGNDAAHNAKELLEILNIHYDHLAPKQLDLFEGD</sequence>
<dbReference type="Proteomes" id="UP000288623">
    <property type="component" value="Unassembled WGS sequence"/>
</dbReference>
<dbReference type="Gene3D" id="3.20.20.410">
    <property type="entry name" value="Protein of unknown function UPF0759"/>
    <property type="match status" value="1"/>
</dbReference>
<reference evidence="1 2" key="1">
    <citation type="submission" date="2014-11" db="EMBL/GenBank/DDBJ databases">
        <title>Genome sequence and analysis of novel Kurthia sp.</title>
        <authorList>
            <person name="Lawson J.N."/>
            <person name="Gonzalez J.E."/>
            <person name="Rinauldi L."/>
            <person name="Xuan Z."/>
            <person name="Firman A."/>
            <person name="Shaddox L."/>
            <person name="Trudeau A."/>
            <person name="Shah S."/>
            <person name="Reiman D."/>
        </authorList>
    </citation>
    <scope>NUCLEOTIDE SEQUENCE [LARGE SCALE GENOMIC DNA]</scope>
    <source>
        <strain evidence="1 2">3B1D</strain>
    </source>
</reference>
<dbReference type="RefSeq" id="WP_126989841.1">
    <property type="nucleotide sequence ID" value="NZ_JTFC01000017.1"/>
</dbReference>
<dbReference type="EMBL" id="JTFC01000017">
    <property type="protein sequence ID" value="RUS57600.1"/>
    <property type="molecule type" value="Genomic_DNA"/>
</dbReference>